<dbReference type="GO" id="GO:0005096">
    <property type="term" value="F:GTPase activator activity"/>
    <property type="evidence" value="ECO:0007669"/>
    <property type="project" value="UniProtKB-KW"/>
</dbReference>
<organism evidence="4 5">
    <name type="scientific">Malassezia cuniculi</name>
    <dbReference type="NCBI Taxonomy" id="948313"/>
    <lineage>
        <taxon>Eukaryota</taxon>
        <taxon>Fungi</taxon>
        <taxon>Dikarya</taxon>
        <taxon>Basidiomycota</taxon>
        <taxon>Ustilaginomycotina</taxon>
        <taxon>Malasseziomycetes</taxon>
        <taxon>Malasseziales</taxon>
        <taxon>Malasseziaceae</taxon>
        <taxon>Malassezia</taxon>
    </lineage>
</organism>
<dbReference type="Pfam" id="PF11864">
    <property type="entry name" value="DUF3384"/>
    <property type="match status" value="1"/>
</dbReference>
<gene>
    <name evidence="4" type="primary">TSC2</name>
    <name evidence="4" type="ORF">MCUN1_000977</name>
</gene>
<dbReference type="SUPFAM" id="SSF111347">
    <property type="entry name" value="Rap/Ran-GAP"/>
    <property type="match status" value="1"/>
</dbReference>
<keyword evidence="1" id="KW-0343">GTPase activation</keyword>
<feature type="region of interest" description="Disordered" evidence="2">
    <location>
        <begin position="1278"/>
        <end position="1304"/>
    </location>
</feature>
<accession>A0AAF0JAB5</accession>
<dbReference type="InterPro" id="IPR027107">
    <property type="entry name" value="Tuberin/Ral-act_asu"/>
</dbReference>
<feature type="region of interest" description="Disordered" evidence="2">
    <location>
        <begin position="804"/>
        <end position="844"/>
    </location>
</feature>
<proteinExistence type="predicted"/>
<dbReference type="PANTHER" id="PTHR10063">
    <property type="entry name" value="TUBERIN"/>
    <property type="match status" value="1"/>
</dbReference>
<dbReference type="InterPro" id="IPR018515">
    <property type="entry name" value="Tuberin-type_domain"/>
</dbReference>
<dbReference type="PROSITE" id="PS50085">
    <property type="entry name" value="RAPGAP"/>
    <property type="match status" value="1"/>
</dbReference>
<dbReference type="GO" id="GO:0005634">
    <property type="term" value="C:nucleus"/>
    <property type="evidence" value="ECO:0007669"/>
    <property type="project" value="InterPro"/>
</dbReference>
<dbReference type="GO" id="GO:0051056">
    <property type="term" value="P:regulation of small GTPase mediated signal transduction"/>
    <property type="evidence" value="ECO:0007669"/>
    <property type="project" value="InterPro"/>
</dbReference>
<evidence type="ECO:0000313" key="4">
    <source>
        <dbReference type="EMBL" id="WFD34141.1"/>
    </source>
</evidence>
<dbReference type="Proteomes" id="UP001219933">
    <property type="component" value="Chromosome 1"/>
</dbReference>
<dbReference type="GO" id="GO:0032007">
    <property type="term" value="P:negative regulation of TOR signaling"/>
    <property type="evidence" value="ECO:0007669"/>
    <property type="project" value="TreeGrafter"/>
</dbReference>
<evidence type="ECO:0000256" key="2">
    <source>
        <dbReference type="SAM" id="MobiDB-lite"/>
    </source>
</evidence>
<evidence type="ECO:0000313" key="5">
    <source>
        <dbReference type="Proteomes" id="UP001219933"/>
    </source>
</evidence>
<evidence type="ECO:0000256" key="1">
    <source>
        <dbReference type="ARBA" id="ARBA00022468"/>
    </source>
</evidence>
<evidence type="ECO:0000259" key="3">
    <source>
        <dbReference type="PROSITE" id="PS50085"/>
    </source>
</evidence>
<dbReference type="GO" id="GO:0033596">
    <property type="term" value="C:TSC1-TSC2 complex"/>
    <property type="evidence" value="ECO:0007669"/>
    <property type="project" value="TreeGrafter"/>
</dbReference>
<feature type="domain" description="Rap-GAP" evidence="3">
    <location>
        <begin position="1357"/>
        <end position="1595"/>
    </location>
</feature>
<name>A0AAF0JAB5_9BASI</name>
<dbReference type="PANTHER" id="PTHR10063:SF0">
    <property type="entry name" value="TUBERIN"/>
    <property type="match status" value="1"/>
</dbReference>
<dbReference type="Pfam" id="PF02145">
    <property type="entry name" value="Rap_GAP"/>
    <property type="match status" value="1"/>
</dbReference>
<dbReference type="InterPro" id="IPR035974">
    <property type="entry name" value="Rap/Ran-GAP_sf"/>
</dbReference>
<dbReference type="InterPro" id="IPR024584">
    <property type="entry name" value="Tuberin_N"/>
</dbReference>
<dbReference type="FunFam" id="3.40.50.11210:FF:000007">
    <property type="entry name" value="Tuberous sclerosis 2"/>
    <property type="match status" value="1"/>
</dbReference>
<dbReference type="Pfam" id="PF03542">
    <property type="entry name" value="Tuberin"/>
    <property type="match status" value="1"/>
</dbReference>
<dbReference type="Gene3D" id="3.40.50.11210">
    <property type="entry name" value="Rap/Ran-GAP"/>
    <property type="match status" value="1"/>
</dbReference>
<reference evidence="4" key="1">
    <citation type="submission" date="2023-03" db="EMBL/GenBank/DDBJ databases">
        <title>Mating type loci evolution in Malassezia.</title>
        <authorList>
            <person name="Coelho M.A."/>
        </authorList>
    </citation>
    <scope>NUCLEOTIDE SEQUENCE</scope>
    <source>
        <strain evidence="4">CBS 11721</strain>
    </source>
</reference>
<dbReference type="InterPro" id="IPR000331">
    <property type="entry name" value="Rap/Ran_GAP_dom"/>
</dbReference>
<protein>
    <submittedName>
        <fullName evidence="4">Tuberous sclerosis 2-like protein</fullName>
    </submittedName>
</protein>
<dbReference type="EMBL" id="CP119877">
    <property type="protein sequence ID" value="WFD34141.1"/>
    <property type="molecule type" value="Genomic_DNA"/>
</dbReference>
<keyword evidence="5" id="KW-1185">Reference proteome</keyword>
<sequence>MYLAQARALLVSLRAESEQNGQNVDANTGAPLVSALIVLCMRLLRPKNSREMREVACELVSATLKYAEVCSENAKRSVPLDLTAPAFMLCSLDRAMLFRLVSALHEADDWTPEALLDDAAHSFDTLQSQLKVLGILTRDGRDITAMSEIADVLSTWLETSWAAVQFLRARSDARAAAGAHVTQQLMHMIAAIFKFNFARLPLADVEATFTRFCNLVLFPRVLDPTVALPVDGKVSEETEHVQDAFTDAPDEFVSIHMPVVTFDDIEAIVRIIDVSLCYGLIPSHSLTMLTIMSCRLRGCSLVHAPPDIAVSRIHEPHPGLWVALTNLLRSHYANAVLQVIIQVLWDPNTVKYKSFDVHALRKRPSVAIGALLVMQAMVRRISIDGVESPAVENPLPSLSLAAVVGAIKGVSSRNNYVLDLATILFLRFGLKVPSDDQEGALSPFERIFGSRLVDGEDELIASLVALANRHVAIWKSAARPPATNIVAVSMRVAEELVHLVQQHQSAEIRTSLAPLRVALASMLPDEMLVDIVDQFRGQHEYVPGAPGWIEHLLELVDGFFFREMECVAASPAVTARTYVMKLVYEEYNAVQDMPQFSDAIAKQIVVPVAERVLSSEQSTEVASMLRHMLRHAATCAALDADPSMFDRIRSIFIACVSGGKQAADISEPHSRDTSVSTGVTDSDYGRTTHTTRAVHAVSDIIDVFQQLVFSLPSTAAGMCTPTCMETCRTRAAVAATHLFRDLIQVAQNGAAEPDALDEGSVPRQARIAALQWLMSLRADRHHALYFGSNVADETYNLAELLRRTPDSEREAERGRDSNRERDRSDRGERNRSRSRMVERSRERPLTGTRVVPTLPLWSIPASLPFSPPLFGEATGDVAYVYQDPDMPKDAPLLPIGEYLSMIVQIVQDEADWEVVSFVLVHLPAQLRNKHMFCGPLCAIQILSLLSMLRHAVHTQRLVPNVMLPEDVRRTDVYAVAYNTLVVLISYRHLLSRVQQDELVEVFISGLSRSQNTAQPCIRALVLACHELQKSVTRHASAMLVKLSTIMSSIAMSAHILELIVEIGSVPATYANFTDAEYKRVFGIALQYIQYHQSAAAADREDIRSSPAIFSLSQYVMMLAYFNIAHWFMTLRLGERPKHVPYITRGLMLANEGRDKLVDQTVVCLDFLARFSYSAAEPKPARSLIRFLVAGDAPATQKAPSGVQLSRTWLMGKALITVTSLQRPRWFEFVVRRPSGTASFIAKLENSPQSDLATNENTANTLAKLVQHMRLASPIIDPLRAPALPGQTEGAEEQRQHAPDTPTEQDVAPQYAMHSEPARSRDVFDPAFVGLQLSSYPHNDVTDSPPLLTPGPATDRLLRGIDLTPVYDFHKIGVLYVGYGQDKETDILANNHGSNAYMKFLAGLGDLVPLRGQEDVYTGGLDRQNDEHGKYAYVWTDSNLQVVYHTATMMPRRDSDPNCASKKALIGNDWVHIVFNESNNPYRFGTIASQFNFCNIVISPHSRSHGSADESTSDDNTYFLVELQRRPGLPDFSPVGDGQLVSLSTLPKFVRMLAVNCDLMSQIYLDTGESMVPYTSNWVTRLHHIERCRAQLEARQGEKPETIDGRDFTRIMGES</sequence>